<dbReference type="AlphaFoldDB" id="A0A3P2RGG5"/>
<feature type="compositionally biased region" description="Polar residues" evidence="4">
    <location>
        <begin position="107"/>
        <end position="133"/>
    </location>
</feature>
<dbReference type="RefSeq" id="WP_124943042.1">
    <property type="nucleotide sequence ID" value="NZ_RHGY01000002.1"/>
</dbReference>
<evidence type="ECO:0000256" key="4">
    <source>
        <dbReference type="SAM" id="MobiDB-lite"/>
    </source>
</evidence>
<evidence type="ECO:0000313" key="5">
    <source>
        <dbReference type="EMBL" id="RRG18401.1"/>
    </source>
</evidence>
<dbReference type="CDD" id="cd04496">
    <property type="entry name" value="SSB_OBF"/>
    <property type="match status" value="1"/>
</dbReference>
<dbReference type="HAMAP" id="MF_00984">
    <property type="entry name" value="SSB"/>
    <property type="match status" value="1"/>
</dbReference>
<keyword evidence="2" id="KW-0234">DNA repair</keyword>
<dbReference type="PIRSF" id="PIRSF002070">
    <property type="entry name" value="SSB"/>
    <property type="match status" value="1"/>
</dbReference>
<dbReference type="Pfam" id="PF00436">
    <property type="entry name" value="SSB"/>
    <property type="match status" value="1"/>
</dbReference>
<dbReference type="GO" id="GO:0009295">
    <property type="term" value="C:nucleoid"/>
    <property type="evidence" value="ECO:0007669"/>
    <property type="project" value="TreeGrafter"/>
</dbReference>
<dbReference type="GO" id="GO:0003697">
    <property type="term" value="F:single-stranded DNA binding"/>
    <property type="evidence" value="ECO:0007669"/>
    <property type="project" value="UniProtKB-UniRule"/>
</dbReference>
<dbReference type="InterPro" id="IPR012340">
    <property type="entry name" value="NA-bd_OB-fold"/>
</dbReference>
<comment type="subunit">
    <text evidence="2">Homotetramer.</text>
</comment>
<evidence type="ECO:0000256" key="1">
    <source>
        <dbReference type="ARBA" id="ARBA00023125"/>
    </source>
</evidence>
<comment type="function">
    <text evidence="2">Plays an important role in DNA replication, recombination and repair. Binds to ssDNA and to an array of partner proteins to recruit them to their sites of action during DNA metabolism.</text>
</comment>
<gene>
    <name evidence="5" type="primary">ssb</name>
    <name evidence="5" type="ORF">D3P96_02835</name>
</gene>
<dbReference type="GO" id="GO:0006281">
    <property type="term" value="P:DNA repair"/>
    <property type="evidence" value="ECO:0007669"/>
    <property type="project" value="UniProtKB-UniRule"/>
</dbReference>
<dbReference type="InterPro" id="IPR000424">
    <property type="entry name" value="Primosome_PriB/ssb"/>
</dbReference>
<reference evidence="5 6" key="1">
    <citation type="submission" date="2018-10" db="EMBL/GenBank/DDBJ databases">
        <title>Draft genome sequence of Weissella viridescens UCO-SMC3.</title>
        <authorList>
            <person name="Garcia-Cancino A."/>
            <person name="Espinoza-Monje M."/>
            <person name="Albarracin L."/>
            <person name="Garcia-Castillo V."/>
            <person name="Campos-Martin J."/>
            <person name="Nakano Y."/>
            <person name="Guitierrez-Zamorano C."/>
            <person name="Ikeda-Ohtsubo W."/>
            <person name="Morita H."/>
            <person name="Kitazawa H."/>
            <person name="Villena J."/>
        </authorList>
    </citation>
    <scope>NUCLEOTIDE SEQUENCE [LARGE SCALE GENOMIC DNA]</scope>
    <source>
        <strain evidence="5 6">UCO-SMC3</strain>
    </source>
</reference>
<organism evidence="5 6">
    <name type="scientific">Weissella viridescens</name>
    <name type="common">Lactobacillus viridescens</name>
    <dbReference type="NCBI Taxonomy" id="1629"/>
    <lineage>
        <taxon>Bacteria</taxon>
        <taxon>Bacillati</taxon>
        <taxon>Bacillota</taxon>
        <taxon>Bacilli</taxon>
        <taxon>Lactobacillales</taxon>
        <taxon>Lactobacillaceae</taxon>
        <taxon>Weissella</taxon>
    </lineage>
</organism>
<accession>A0A3P2RGG5</accession>
<keyword evidence="2" id="KW-0227">DNA damage</keyword>
<dbReference type="OrthoDB" id="9809878at2"/>
<dbReference type="PANTHER" id="PTHR10302:SF27">
    <property type="entry name" value="SINGLE-STRANDED DNA-BINDING PROTEIN"/>
    <property type="match status" value="1"/>
</dbReference>
<dbReference type="SUPFAM" id="SSF50249">
    <property type="entry name" value="Nucleic acid-binding proteins"/>
    <property type="match status" value="1"/>
</dbReference>
<comment type="caution">
    <text evidence="2">Lacks conserved residue(s) required for the propagation of feature annotation.</text>
</comment>
<feature type="region of interest" description="Disordered" evidence="4">
    <location>
        <begin position="106"/>
        <end position="150"/>
    </location>
</feature>
<evidence type="ECO:0000256" key="3">
    <source>
        <dbReference type="PIRNR" id="PIRNR002070"/>
    </source>
</evidence>
<dbReference type="Proteomes" id="UP000275836">
    <property type="component" value="Unassembled WGS sequence"/>
</dbReference>
<keyword evidence="2" id="KW-0233">DNA recombination</keyword>
<keyword evidence="2" id="KW-0235">DNA replication</keyword>
<dbReference type="Gene3D" id="2.40.50.140">
    <property type="entry name" value="Nucleic acid-binding proteins"/>
    <property type="match status" value="1"/>
</dbReference>
<dbReference type="GO" id="GO:0006260">
    <property type="term" value="P:DNA replication"/>
    <property type="evidence" value="ECO:0007669"/>
    <property type="project" value="UniProtKB-UniRule"/>
</dbReference>
<comment type="caution">
    <text evidence="5">The sequence shown here is derived from an EMBL/GenBank/DDBJ whole genome shotgun (WGS) entry which is preliminary data.</text>
</comment>
<name>A0A3P2RGG5_WEIVI</name>
<dbReference type="NCBIfam" id="TIGR00621">
    <property type="entry name" value="ssb"/>
    <property type="match status" value="1"/>
</dbReference>
<dbReference type="EMBL" id="RHGY01000002">
    <property type="protein sequence ID" value="RRG18401.1"/>
    <property type="molecule type" value="Genomic_DNA"/>
</dbReference>
<sequence>MNVFSATGRLTQDVDLRYTTSGTATGTFTLAVNRNFKTKEGSYEADFIRCVIWRKSAENLANLTHKGSQIGITGRVQTRNYENQQGQRVYVTEVIVDEFYLLDSRSEPANSSQAQGPNNQGNYADNVQNQSQAPFMGGREVDITDDDLPF</sequence>
<feature type="short sequence motif" description="Important for interaction with partner proteins" evidence="2">
    <location>
        <begin position="145"/>
        <end position="150"/>
    </location>
</feature>
<evidence type="ECO:0000313" key="6">
    <source>
        <dbReference type="Proteomes" id="UP000275836"/>
    </source>
</evidence>
<proteinExistence type="inferred from homology"/>
<dbReference type="GO" id="GO:0006310">
    <property type="term" value="P:DNA recombination"/>
    <property type="evidence" value="ECO:0007669"/>
    <property type="project" value="UniProtKB-UniRule"/>
</dbReference>
<evidence type="ECO:0000256" key="2">
    <source>
        <dbReference type="HAMAP-Rule" id="MF_00984"/>
    </source>
</evidence>
<dbReference type="PANTHER" id="PTHR10302">
    <property type="entry name" value="SINGLE-STRANDED DNA-BINDING PROTEIN"/>
    <property type="match status" value="1"/>
</dbReference>
<keyword evidence="1 2" id="KW-0238">DNA-binding</keyword>
<dbReference type="InterPro" id="IPR011344">
    <property type="entry name" value="ssDNA-bd"/>
</dbReference>
<protein>
    <recommendedName>
        <fullName evidence="2 3">Single-stranded DNA-binding protein</fullName>
        <shortName evidence="2">SSB</shortName>
    </recommendedName>
</protein>
<dbReference type="PROSITE" id="PS50935">
    <property type="entry name" value="SSB"/>
    <property type="match status" value="1"/>
</dbReference>